<protein>
    <submittedName>
        <fullName evidence="8">Zf-C3HC4_3 domain-containing protein</fullName>
    </submittedName>
</protein>
<dbReference type="InterPro" id="IPR001841">
    <property type="entry name" value="Znf_RING"/>
</dbReference>
<dbReference type="InterPro" id="IPR013083">
    <property type="entry name" value="Znf_RING/FYVE/PHD"/>
</dbReference>
<keyword evidence="2 4" id="KW-0863">Zinc-finger</keyword>
<sequence>MEEALESNPDVHIPSSSTSQVQEEEEEEEDEIVRQENEGSFHLTDHHLEMPQRQPSIVSYRVNISISDVAPSVIRDDVWSCLIVLVTFWFFAASMTLILGFYGSVNVQLAPNCSWLIQTNPLLVQSIKVEEIDELKSAGPTLYGFYKRPPLDVEINWTDTHDAFVPVNFHKEWIYFLNKGSKMEISYTVKSPSSLPLSLVIAKGRESLVEWVEDPSYPNTTLSWNIIYGTGKIQQEILEHSNYYIAVGNLNSEEVEVELKLSVKAFIYNTTKAYYRCSLGDHLCTLKLFILGTNVAVLSTPGAQEGIINDDWHVKLSYGPRWITYFAGSGVVTALILLAFRFCNVFRSTGRDGAGLEAERAPLLARKDDDLSSWGSSYESVSHDEDDLEEWLAVNTPEKENNSNPQRLCVICFAAPGDCFFLPCAHYAACFACATRIAEEAGSCPVCHRKMKKVRKIFTV</sequence>
<evidence type="ECO:0000256" key="3">
    <source>
        <dbReference type="ARBA" id="ARBA00022833"/>
    </source>
</evidence>
<evidence type="ECO:0000313" key="8">
    <source>
        <dbReference type="EMBL" id="GAV66614.1"/>
    </source>
</evidence>
<feature type="compositionally biased region" description="Acidic residues" evidence="5">
    <location>
        <begin position="22"/>
        <end position="31"/>
    </location>
</feature>
<dbReference type="Pfam" id="PF16040">
    <property type="entry name" value="APD1-4_N"/>
    <property type="match status" value="1"/>
</dbReference>
<keyword evidence="6" id="KW-1133">Transmembrane helix</keyword>
<keyword evidence="6" id="KW-0812">Transmembrane</keyword>
<dbReference type="Pfam" id="PF16041">
    <property type="entry name" value="APD1-4_M"/>
    <property type="match status" value="1"/>
</dbReference>
<dbReference type="Gene3D" id="3.30.40.10">
    <property type="entry name" value="Zinc/RING finger domain, C3HC4 (zinc finger)"/>
    <property type="match status" value="1"/>
</dbReference>
<evidence type="ECO:0000256" key="5">
    <source>
        <dbReference type="SAM" id="MobiDB-lite"/>
    </source>
</evidence>
<feature type="transmembrane region" description="Helical" evidence="6">
    <location>
        <begin position="322"/>
        <end position="343"/>
    </location>
</feature>
<dbReference type="InterPro" id="IPR032010">
    <property type="entry name" value="APD1-4_M"/>
</dbReference>
<dbReference type="SMART" id="SM00184">
    <property type="entry name" value="RING"/>
    <property type="match status" value="1"/>
</dbReference>
<dbReference type="PANTHER" id="PTHR46858:SF11">
    <property type="entry name" value="LIGASE, PUTATIVE-RELATED"/>
    <property type="match status" value="1"/>
</dbReference>
<dbReference type="PANTHER" id="PTHR46858">
    <property type="entry name" value="OS05G0521000 PROTEIN"/>
    <property type="match status" value="1"/>
</dbReference>
<evidence type="ECO:0000313" key="9">
    <source>
        <dbReference type="Proteomes" id="UP000187406"/>
    </source>
</evidence>
<feature type="region of interest" description="Disordered" evidence="5">
    <location>
        <begin position="1"/>
        <end position="35"/>
    </location>
</feature>
<evidence type="ECO:0000259" key="7">
    <source>
        <dbReference type="PROSITE" id="PS50089"/>
    </source>
</evidence>
<dbReference type="GO" id="GO:0009705">
    <property type="term" value="C:plant-type vacuole membrane"/>
    <property type="evidence" value="ECO:0007669"/>
    <property type="project" value="TreeGrafter"/>
</dbReference>
<gene>
    <name evidence="8" type="ORF">CFOL_v3_10124</name>
</gene>
<dbReference type="SUPFAM" id="SSF57850">
    <property type="entry name" value="RING/U-box"/>
    <property type="match status" value="1"/>
</dbReference>
<dbReference type="PROSITE" id="PS50089">
    <property type="entry name" value="ZF_RING_2"/>
    <property type="match status" value="1"/>
</dbReference>
<feature type="domain" description="RING-type" evidence="7">
    <location>
        <begin position="409"/>
        <end position="448"/>
    </location>
</feature>
<dbReference type="Pfam" id="PF13920">
    <property type="entry name" value="zf-C3HC4_3"/>
    <property type="match status" value="1"/>
</dbReference>
<dbReference type="GO" id="GO:0008270">
    <property type="term" value="F:zinc ion binding"/>
    <property type="evidence" value="ECO:0007669"/>
    <property type="project" value="UniProtKB-KW"/>
</dbReference>
<keyword evidence="6" id="KW-0472">Membrane</keyword>
<name>A0A1Q3BFH9_CEPFO</name>
<dbReference type="GO" id="GO:0016567">
    <property type="term" value="P:protein ubiquitination"/>
    <property type="evidence" value="ECO:0007669"/>
    <property type="project" value="TreeGrafter"/>
</dbReference>
<dbReference type="InParanoid" id="A0A1Q3BFH9"/>
<dbReference type="FunCoup" id="A0A1Q3BFH9">
    <property type="interactions" value="615"/>
</dbReference>
<comment type="caution">
    <text evidence="8">The sequence shown here is derived from an EMBL/GenBank/DDBJ whole genome shotgun (WGS) entry which is preliminary data.</text>
</comment>
<keyword evidence="9" id="KW-1185">Reference proteome</keyword>
<evidence type="ECO:0000256" key="4">
    <source>
        <dbReference type="PROSITE-ProRule" id="PRU00175"/>
    </source>
</evidence>
<dbReference type="AlphaFoldDB" id="A0A1Q3BFH9"/>
<organism evidence="8 9">
    <name type="scientific">Cephalotus follicularis</name>
    <name type="common">Albany pitcher plant</name>
    <dbReference type="NCBI Taxonomy" id="3775"/>
    <lineage>
        <taxon>Eukaryota</taxon>
        <taxon>Viridiplantae</taxon>
        <taxon>Streptophyta</taxon>
        <taxon>Embryophyta</taxon>
        <taxon>Tracheophyta</taxon>
        <taxon>Spermatophyta</taxon>
        <taxon>Magnoliopsida</taxon>
        <taxon>eudicotyledons</taxon>
        <taxon>Gunneridae</taxon>
        <taxon>Pentapetalae</taxon>
        <taxon>rosids</taxon>
        <taxon>fabids</taxon>
        <taxon>Oxalidales</taxon>
        <taxon>Cephalotaceae</taxon>
        <taxon>Cephalotus</taxon>
    </lineage>
</organism>
<accession>A0A1Q3BFH9</accession>
<dbReference type="OrthoDB" id="3045089at2759"/>
<reference evidence="9" key="1">
    <citation type="submission" date="2016-04" db="EMBL/GenBank/DDBJ databases">
        <title>Cephalotus genome sequencing.</title>
        <authorList>
            <person name="Fukushima K."/>
            <person name="Hasebe M."/>
            <person name="Fang X."/>
        </authorList>
    </citation>
    <scope>NUCLEOTIDE SEQUENCE [LARGE SCALE GENOMIC DNA]</scope>
    <source>
        <strain evidence="9">cv. St1</strain>
    </source>
</reference>
<dbReference type="GO" id="GO:0061630">
    <property type="term" value="F:ubiquitin protein ligase activity"/>
    <property type="evidence" value="ECO:0007669"/>
    <property type="project" value="TreeGrafter"/>
</dbReference>
<feature type="transmembrane region" description="Helical" evidence="6">
    <location>
        <begin position="82"/>
        <end position="103"/>
    </location>
</feature>
<evidence type="ECO:0000256" key="2">
    <source>
        <dbReference type="ARBA" id="ARBA00022771"/>
    </source>
</evidence>
<evidence type="ECO:0000256" key="6">
    <source>
        <dbReference type="SAM" id="Phobius"/>
    </source>
</evidence>
<keyword evidence="3" id="KW-0862">Zinc</keyword>
<proteinExistence type="predicted"/>
<dbReference type="InterPro" id="IPR032008">
    <property type="entry name" value="APD1-4_N"/>
</dbReference>
<evidence type="ECO:0000256" key="1">
    <source>
        <dbReference type="ARBA" id="ARBA00022723"/>
    </source>
</evidence>
<dbReference type="EMBL" id="BDDD01000489">
    <property type="protein sequence ID" value="GAV66614.1"/>
    <property type="molecule type" value="Genomic_DNA"/>
</dbReference>
<keyword evidence="1" id="KW-0479">Metal-binding</keyword>
<dbReference type="Proteomes" id="UP000187406">
    <property type="component" value="Unassembled WGS sequence"/>
</dbReference>
<dbReference type="GO" id="GO:0005768">
    <property type="term" value="C:endosome"/>
    <property type="evidence" value="ECO:0007669"/>
    <property type="project" value="TreeGrafter"/>
</dbReference>